<evidence type="ECO:0000313" key="2">
    <source>
        <dbReference type="EMBL" id="MXR40660.1"/>
    </source>
</evidence>
<sequence>MNKRPRTIVNHVVEFVAETRRRRLLVIVGVPTVFAILFDLIANYGILIPLLAVGLATVLYTRSTAKETIAASLYGVGVILIGLFLLELYWNGARGSTEPLVGTATRVLWRAVAGVILGGLGLWVRQIDR</sequence>
<dbReference type="OrthoDB" id="351294at2157"/>
<feature type="transmembrane region" description="Helical" evidence="1">
    <location>
        <begin position="73"/>
        <end position="92"/>
    </location>
</feature>
<dbReference type="Proteomes" id="UP000437065">
    <property type="component" value="Unassembled WGS sequence"/>
</dbReference>
<keyword evidence="1" id="KW-0472">Membrane</keyword>
<evidence type="ECO:0000313" key="3">
    <source>
        <dbReference type="Proteomes" id="UP000437065"/>
    </source>
</evidence>
<keyword evidence="1" id="KW-1133">Transmembrane helix</keyword>
<feature type="transmembrane region" description="Helical" evidence="1">
    <location>
        <begin position="107"/>
        <end position="124"/>
    </location>
</feature>
<keyword evidence="1" id="KW-0812">Transmembrane</keyword>
<proteinExistence type="predicted"/>
<dbReference type="AlphaFoldDB" id="A0A6B0SXH8"/>
<keyword evidence="3" id="KW-1185">Reference proteome</keyword>
<dbReference type="EMBL" id="WUUS01000002">
    <property type="protein sequence ID" value="MXR40660.1"/>
    <property type="molecule type" value="Genomic_DNA"/>
</dbReference>
<feature type="transmembrane region" description="Helical" evidence="1">
    <location>
        <begin position="21"/>
        <end position="38"/>
    </location>
</feature>
<dbReference type="RefSeq" id="WP_159663925.1">
    <property type="nucleotide sequence ID" value="NZ_WUUS01000002.1"/>
</dbReference>
<accession>A0A6B0SXH8</accession>
<protein>
    <submittedName>
        <fullName evidence="2">Uncharacterized protein</fullName>
    </submittedName>
</protein>
<gene>
    <name evidence="2" type="ORF">GRX01_04765</name>
</gene>
<organism evidence="2 3">
    <name type="scientific">Halobaculum saliterrae</name>
    <dbReference type="NCBI Taxonomy" id="2073113"/>
    <lineage>
        <taxon>Archaea</taxon>
        <taxon>Methanobacteriati</taxon>
        <taxon>Methanobacteriota</taxon>
        <taxon>Stenosarchaea group</taxon>
        <taxon>Halobacteria</taxon>
        <taxon>Halobacteriales</taxon>
        <taxon>Haloferacaceae</taxon>
        <taxon>Halobaculum</taxon>
    </lineage>
</organism>
<feature type="transmembrane region" description="Helical" evidence="1">
    <location>
        <begin position="44"/>
        <end position="61"/>
    </location>
</feature>
<name>A0A6B0SXH8_9EURY</name>
<reference evidence="2 3" key="1">
    <citation type="submission" date="2019-12" db="EMBL/GenBank/DDBJ databases">
        <title>Isolation and characterization of three novel carbon monoxide-oxidizing members of Halobacteria from salione crusts and soils.</title>
        <authorList>
            <person name="Myers M.R."/>
            <person name="King G.M."/>
        </authorList>
    </citation>
    <scope>NUCLEOTIDE SEQUENCE [LARGE SCALE GENOMIC DNA]</scope>
    <source>
        <strain evidence="2 3">WSA2</strain>
    </source>
</reference>
<evidence type="ECO:0000256" key="1">
    <source>
        <dbReference type="SAM" id="Phobius"/>
    </source>
</evidence>
<comment type="caution">
    <text evidence="2">The sequence shown here is derived from an EMBL/GenBank/DDBJ whole genome shotgun (WGS) entry which is preliminary data.</text>
</comment>